<protein>
    <submittedName>
        <fullName evidence="1">Uncharacterized protein</fullName>
    </submittedName>
</protein>
<accession>A0A1I1SCS8</accession>
<evidence type="ECO:0000313" key="1">
    <source>
        <dbReference type="EMBL" id="SFD41663.1"/>
    </source>
</evidence>
<organism evidence="1 2">
    <name type="scientific">Devosia psychrophila</name>
    <dbReference type="NCBI Taxonomy" id="728005"/>
    <lineage>
        <taxon>Bacteria</taxon>
        <taxon>Pseudomonadati</taxon>
        <taxon>Pseudomonadota</taxon>
        <taxon>Alphaproteobacteria</taxon>
        <taxon>Hyphomicrobiales</taxon>
        <taxon>Devosiaceae</taxon>
        <taxon>Devosia</taxon>
    </lineage>
</organism>
<reference evidence="1 2" key="1">
    <citation type="submission" date="2016-10" db="EMBL/GenBank/DDBJ databases">
        <authorList>
            <person name="de Groot N.N."/>
        </authorList>
    </citation>
    <scope>NUCLEOTIDE SEQUENCE [LARGE SCALE GENOMIC DNA]</scope>
    <source>
        <strain evidence="1 2">CGMCC 1.10210</strain>
    </source>
</reference>
<proteinExistence type="predicted"/>
<gene>
    <name evidence="1" type="ORF">SAMN04488059_15513</name>
</gene>
<sequence length="155" mass="17263">MAADPSTMTDPKRIRMLMQNALARNEEGLARLCLRRIFELGGEGHPDPLVRRLWQAVTAYEETLKMKVGRAQRETKVRKKIETKGPLVALADWATAKDVTPGFLAAIGAGMAEFTGEYIVLEYADSFEDNVVQAARARLEGFGVALPKTWRSRLT</sequence>
<name>A0A1I1SCS8_9HYPH</name>
<dbReference type="RefSeq" id="WP_046169975.1">
    <property type="nucleotide sequence ID" value="NZ_FOMB01000055.1"/>
</dbReference>
<dbReference type="OrthoDB" id="7658594at2"/>
<evidence type="ECO:0000313" key="2">
    <source>
        <dbReference type="Proteomes" id="UP000182258"/>
    </source>
</evidence>
<dbReference type="EMBL" id="FOMB01000055">
    <property type="protein sequence ID" value="SFD41663.1"/>
    <property type="molecule type" value="Genomic_DNA"/>
</dbReference>
<dbReference type="AlphaFoldDB" id="A0A1I1SCS8"/>
<dbReference type="Proteomes" id="UP000182258">
    <property type="component" value="Unassembled WGS sequence"/>
</dbReference>